<gene>
    <name evidence="2" type="ORF">ROA7745_04092</name>
</gene>
<evidence type="ECO:0000313" key="2">
    <source>
        <dbReference type="EMBL" id="SMC14227.1"/>
    </source>
</evidence>
<dbReference type="Proteomes" id="UP000193224">
    <property type="component" value="Unassembled WGS sequence"/>
</dbReference>
<feature type="transmembrane region" description="Helical" evidence="1">
    <location>
        <begin position="188"/>
        <end position="210"/>
    </location>
</feature>
<dbReference type="OrthoDB" id="7810151at2"/>
<feature type="transmembrane region" description="Helical" evidence="1">
    <location>
        <begin position="96"/>
        <end position="115"/>
    </location>
</feature>
<name>A0A1X7BX55_9RHOB</name>
<proteinExistence type="predicted"/>
<keyword evidence="1" id="KW-0472">Membrane</keyword>
<feature type="transmembrane region" description="Helical" evidence="1">
    <location>
        <begin position="275"/>
        <end position="299"/>
    </location>
</feature>
<feature type="transmembrane region" description="Helical" evidence="1">
    <location>
        <begin position="12"/>
        <end position="33"/>
    </location>
</feature>
<sequence length="369" mass="40671">MRNFLTEKRRVHPACFLILAAPVLIFVLSDWLVPNLGVPMLDVSADELLIDGKGYLEAAGRNRYLGALLFFTVLVIIAVAMFLGELMRPLTVWTRVLAFAALVAVQLPVLSAVVGHQEEAIWSWRAYHQVGTDVMDEVLSRGTVRRCQELTWNDGVADYRTLPEKTLLLGRKCTDNPAMALFRLLLDFASLLSGIGVAALVLGMILSLSCPPSGTPLEERAFDHGRNQRAARRFLYLAGLMLSSGMFMAMAWMHWPLPFVDSKAHPGYADTIKATLFYSGVFYTLLIVTGFGPVMYLAARRSDKLAMESMMVEESRPEAASDSDVPTVTRLDKWKARHGLQISMTEAIQALVATSSPLLTAFAGSFAPV</sequence>
<dbReference type="RefSeq" id="WP_085802133.1">
    <property type="nucleotide sequence ID" value="NZ_FWXB01000022.1"/>
</dbReference>
<dbReference type="AlphaFoldDB" id="A0A1X7BX55"/>
<reference evidence="2 3" key="1">
    <citation type="submission" date="2017-03" db="EMBL/GenBank/DDBJ databases">
        <authorList>
            <person name="Afonso C.L."/>
            <person name="Miller P.J."/>
            <person name="Scott M.A."/>
            <person name="Spackman E."/>
            <person name="Goraichik I."/>
            <person name="Dimitrov K.M."/>
            <person name="Suarez D.L."/>
            <person name="Swayne D.E."/>
        </authorList>
    </citation>
    <scope>NUCLEOTIDE SEQUENCE [LARGE SCALE GENOMIC DNA]</scope>
    <source>
        <strain evidence="2 3">CECT 7745</strain>
    </source>
</reference>
<evidence type="ECO:0000313" key="3">
    <source>
        <dbReference type="Proteomes" id="UP000193224"/>
    </source>
</evidence>
<protein>
    <submittedName>
        <fullName evidence="2">Uncharacterized protein</fullName>
    </submittedName>
</protein>
<accession>A0A1X7BX55</accession>
<feature type="transmembrane region" description="Helical" evidence="1">
    <location>
        <begin position="234"/>
        <end position="255"/>
    </location>
</feature>
<keyword evidence="1" id="KW-1133">Transmembrane helix</keyword>
<evidence type="ECO:0000256" key="1">
    <source>
        <dbReference type="SAM" id="Phobius"/>
    </source>
</evidence>
<feature type="transmembrane region" description="Helical" evidence="1">
    <location>
        <begin position="64"/>
        <end position="84"/>
    </location>
</feature>
<organism evidence="2 3">
    <name type="scientific">Roseovarius aestuarii</name>
    <dbReference type="NCBI Taxonomy" id="475083"/>
    <lineage>
        <taxon>Bacteria</taxon>
        <taxon>Pseudomonadati</taxon>
        <taxon>Pseudomonadota</taxon>
        <taxon>Alphaproteobacteria</taxon>
        <taxon>Rhodobacterales</taxon>
        <taxon>Roseobacteraceae</taxon>
        <taxon>Roseovarius</taxon>
    </lineage>
</organism>
<dbReference type="EMBL" id="FWXB01000022">
    <property type="protein sequence ID" value="SMC14227.1"/>
    <property type="molecule type" value="Genomic_DNA"/>
</dbReference>
<keyword evidence="3" id="KW-1185">Reference proteome</keyword>
<keyword evidence="1" id="KW-0812">Transmembrane</keyword>